<gene>
    <name evidence="2" type="ORF">DF286_03000</name>
</gene>
<accession>A0A2U2J0U5</accession>
<evidence type="ECO:0000313" key="3">
    <source>
        <dbReference type="Proteomes" id="UP000245916"/>
    </source>
</evidence>
<name>A0A2U2J0U5_9SPHN</name>
<dbReference type="InterPro" id="IPR036890">
    <property type="entry name" value="HATPase_C_sf"/>
</dbReference>
<evidence type="ECO:0000256" key="1">
    <source>
        <dbReference type="SAM" id="MobiDB-lite"/>
    </source>
</evidence>
<organism evidence="2 3">
    <name type="scientific">Allosphingosinicella humi</name>
    <dbReference type="NCBI Taxonomy" id="2068657"/>
    <lineage>
        <taxon>Bacteria</taxon>
        <taxon>Pseudomonadati</taxon>
        <taxon>Pseudomonadota</taxon>
        <taxon>Alphaproteobacteria</taxon>
        <taxon>Sphingomonadales</taxon>
        <taxon>Sphingomonadaceae</taxon>
        <taxon>Allosphingosinicella</taxon>
    </lineage>
</organism>
<feature type="region of interest" description="Disordered" evidence="1">
    <location>
        <begin position="730"/>
        <end position="751"/>
    </location>
</feature>
<dbReference type="AlphaFoldDB" id="A0A2U2J0U5"/>
<evidence type="ECO:0000313" key="2">
    <source>
        <dbReference type="EMBL" id="PWG01948.1"/>
    </source>
</evidence>
<sequence>MQSRPGATERLLERHAAGLPSRPFSGHHQSMNDQTRDMRGTVTDRPSAFPLRIQGGMLEALGINMYSTIGKCLVEFVANAYDGEAKRVEITIPVEGIAKARQEARAQAKREVEENLRDPFTVLLTPLPDDVAIIIEDNGHGMSPHDVETKFLPINRKRRLDDEGNETRLTSESGARKVMGRKGLGKLAGFGAANKVVIRTKRSGETYATTFTLDDSIIRSAEDMADVEIPASYEDGLSTDEQGTRITLSSLKSDAVRFSTRVIADAIREAFYGIEAAELAISINDEAIEPEKIDYEFVYPEGATVDDLAEAEIEVEGLTKLPVRYMVGFLPRGQNLPVSKRGARIYCNGRLAAGPTMFGLPTGMHNFHSQSYMQSIVRADALDQHGIDLVNTNRTQLREDNEIVGSLIAFVEEAMRKSLAAHAKWREAAVDDEIEKSDTAKRMLRLTNSLEGKAKTSAKKLLRALAVEHGPDSKEFNELAPLVVESVNAGEVLLRLSEMGHDPKSIQQIAINLAELAEIEKSDALKIYRGRRNGINALLKLIREGEGELWKKKGIENRLHNLLKRDPWLIKAEYSRYLTSDERLSNVSTAIAEHLAVDKAAKLDDPTRPDLVFVLSDTDMPHLITIVELKSPSLPLNHDHLTQLKKYMAKVATYCQNELHRSVTVHGYLIGAMPDEKTTNDDERLLLSEMQKSGPSSDWLVIGVRALLERAQVSHASVIQALEDDIKNERADDAFDGDSAEQPSELLEAGA</sequence>
<protein>
    <recommendedName>
        <fullName evidence="4">ATP-binding protein</fullName>
    </recommendedName>
</protein>
<keyword evidence="3" id="KW-1185">Reference proteome</keyword>
<comment type="caution">
    <text evidence="2">The sequence shown here is derived from an EMBL/GenBank/DDBJ whole genome shotgun (WGS) entry which is preliminary data.</text>
</comment>
<reference evidence="2 3" key="1">
    <citation type="submission" date="2018-05" db="EMBL/GenBank/DDBJ databases">
        <title>Genome of Sphingosinicella humi QZX222.</title>
        <authorList>
            <person name="Qiao Z."/>
            <person name="Wang G."/>
        </authorList>
    </citation>
    <scope>NUCLEOTIDE SEQUENCE [LARGE SCALE GENOMIC DNA]</scope>
    <source>
        <strain evidence="2 3">QZX222</strain>
    </source>
</reference>
<proteinExistence type="predicted"/>
<dbReference type="SUPFAM" id="SSF55874">
    <property type="entry name" value="ATPase domain of HSP90 chaperone/DNA topoisomerase II/histidine kinase"/>
    <property type="match status" value="1"/>
</dbReference>
<dbReference type="Gene3D" id="3.30.565.10">
    <property type="entry name" value="Histidine kinase-like ATPase, C-terminal domain"/>
    <property type="match status" value="1"/>
</dbReference>
<dbReference type="Proteomes" id="UP000245916">
    <property type="component" value="Unassembled WGS sequence"/>
</dbReference>
<feature type="region of interest" description="Disordered" evidence="1">
    <location>
        <begin position="15"/>
        <end position="39"/>
    </location>
</feature>
<dbReference type="Pfam" id="PF13589">
    <property type="entry name" value="HATPase_c_3"/>
    <property type="match status" value="1"/>
</dbReference>
<dbReference type="EMBL" id="QFFF01000001">
    <property type="protein sequence ID" value="PWG01948.1"/>
    <property type="molecule type" value="Genomic_DNA"/>
</dbReference>
<evidence type="ECO:0008006" key="4">
    <source>
        <dbReference type="Google" id="ProtNLM"/>
    </source>
</evidence>